<evidence type="ECO:0000313" key="2">
    <source>
        <dbReference type="EMBL" id="CAL8080984.1"/>
    </source>
</evidence>
<evidence type="ECO:0000313" key="3">
    <source>
        <dbReference type="Proteomes" id="UP001642540"/>
    </source>
</evidence>
<dbReference type="Proteomes" id="UP001642540">
    <property type="component" value="Unassembled WGS sequence"/>
</dbReference>
<organism evidence="2 3">
    <name type="scientific">Orchesella dallaii</name>
    <dbReference type="NCBI Taxonomy" id="48710"/>
    <lineage>
        <taxon>Eukaryota</taxon>
        <taxon>Metazoa</taxon>
        <taxon>Ecdysozoa</taxon>
        <taxon>Arthropoda</taxon>
        <taxon>Hexapoda</taxon>
        <taxon>Collembola</taxon>
        <taxon>Entomobryomorpha</taxon>
        <taxon>Entomobryoidea</taxon>
        <taxon>Orchesellidae</taxon>
        <taxon>Orchesellinae</taxon>
        <taxon>Orchesella</taxon>
    </lineage>
</organism>
<proteinExistence type="predicted"/>
<dbReference type="PANTHER" id="PTHR43591">
    <property type="entry name" value="METHYLTRANSFERASE"/>
    <property type="match status" value="1"/>
</dbReference>
<accession>A0ABP1Q0M1</accession>
<feature type="domain" description="Methyltransferase" evidence="1">
    <location>
        <begin position="96"/>
        <end position="188"/>
    </location>
</feature>
<keyword evidence="3" id="KW-1185">Reference proteome</keyword>
<dbReference type="InterPro" id="IPR041698">
    <property type="entry name" value="Methyltransf_25"/>
</dbReference>
<sequence length="247" mass="27443">MNQAENAIEAGDSSNEPVNIEGIVGVSEEDKRQYENNYKAHKSGITLDEVVNVYTNWAGDYDKDLCPGRYNGPEIAARAMSAFYKEDDDFRANLKILDVAAGTGRVGVELAKFGFKLFDAVDPSSGMLEILRKRGLYGKTFETAIDYNPIDGIKTNSYDALVISGGMGEGHIPVTAVHEMIRIVKPGGMVFIVMREEYLSYVPEYSGRLESYMDKLAGEGLWVQVERELVANYSFNKDGVVFTYQIL</sequence>
<reference evidence="2 3" key="1">
    <citation type="submission" date="2024-08" db="EMBL/GenBank/DDBJ databases">
        <authorList>
            <person name="Cucini C."/>
            <person name="Frati F."/>
        </authorList>
    </citation>
    <scope>NUCLEOTIDE SEQUENCE [LARGE SCALE GENOMIC DNA]</scope>
</reference>
<dbReference type="Gene3D" id="3.40.50.150">
    <property type="entry name" value="Vaccinia Virus protein VP39"/>
    <property type="match status" value="1"/>
</dbReference>
<dbReference type="Pfam" id="PF13649">
    <property type="entry name" value="Methyltransf_25"/>
    <property type="match status" value="1"/>
</dbReference>
<gene>
    <name evidence="2" type="ORF">ODALV1_LOCUS4801</name>
</gene>
<protein>
    <recommendedName>
        <fullName evidence="1">Methyltransferase domain-containing protein</fullName>
    </recommendedName>
</protein>
<dbReference type="PANTHER" id="PTHR43591:SF101">
    <property type="entry name" value="METHYLTRANSFERASE-LIKE PROTEIN 27"/>
    <property type="match status" value="1"/>
</dbReference>
<dbReference type="EMBL" id="CAXLJM020000014">
    <property type="protein sequence ID" value="CAL8080984.1"/>
    <property type="molecule type" value="Genomic_DNA"/>
</dbReference>
<comment type="caution">
    <text evidence="2">The sequence shown here is derived from an EMBL/GenBank/DDBJ whole genome shotgun (WGS) entry which is preliminary data.</text>
</comment>
<dbReference type="SUPFAM" id="SSF53335">
    <property type="entry name" value="S-adenosyl-L-methionine-dependent methyltransferases"/>
    <property type="match status" value="1"/>
</dbReference>
<dbReference type="CDD" id="cd02440">
    <property type="entry name" value="AdoMet_MTases"/>
    <property type="match status" value="1"/>
</dbReference>
<name>A0ABP1Q0M1_9HEXA</name>
<evidence type="ECO:0000259" key="1">
    <source>
        <dbReference type="Pfam" id="PF13649"/>
    </source>
</evidence>
<dbReference type="InterPro" id="IPR029063">
    <property type="entry name" value="SAM-dependent_MTases_sf"/>
</dbReference>